<accession>A0A511FEM9</accession>
<dbReference type="RefSeq" id="WP_146839029.1">
    <property type="nucleotide sequence ID" value="NZ_BJVQ01000045.1"/>
</dbReference>
<dbReference type="Proteomes" id="UP000321723">
    <property type="component" value="Unassembled WGS sequence"/>
</dbReference>
<evidence type="ECO:0000313" key="5">
    <source>
        <dbReference type="Proteomes" id="UP000321723"/>
    </source>
</evidence>
<dbReference type="Gene3D" id="3.40.190.10">
    <property type="entry name" value="Periplasmic binding protein-like II"/>
    <property type="match status" value="1"/>
</dbReference>
<feature type="chain" id="PRO_5038307461" evidence="1">
    <location>
        <begin position="25"/>
        <end position="551"/>
    </location>
</feature>
<dbReference type="EMBL" id="JACHDN010000001">
    <property type="protein sequence ID" value="MBB5473304.1"/>
    <property type="molecule type" value="Genomic_DNA"/>
</dbReference>
<gene>
    <name evidence="3" type="ORF">CHO01_28160</name>
    <name evidence="4" type="ORF">HNR08_002040</name>
</gene>
<evidence type="ECO:0000256" key="1">
    <source>
        <dbReference type="SAM" id="SignalP"/>
    </source>
</evidence>
<dbReference type="InterPro" id="IPR030678">
    <property type="entry name" value="Peptide/Ni-bd"/>
</dbReference>
<dbReference type="PANTHER" id="PTHR30290">
    <property type="entry name" value="PERIPLASMIC BINDING COMPONENT OF ABC TRANSPORTER"/>
    <property type="match status" value="1"/>
</dbReference>
<proteinExistence type="predicted"/>
<evidence type="ECO:0000259" key="2">
    <source>
        <dbReference type="Pfam" id="PF00496"/>
    </source>
</evidence>
<dbReference type="PROSITE" id="PS51257">
    <property type="entry name" value="PROKAR_LIPOPROTEIN"/>
    <property type="match status" value="1"/>
</dbReference>
<reference evidence="4 6" key="2">
    <citation type="submission" date="2020-08" db="EMBL/GenBank/DDBJ databases">
        <title>Sequencing the genomes of 1000 actinobacteria strains.</title>
        <authorList>
            <person name="Klenk H.-P."/>
        </authorList>
    </citation>
    <scope>NUCLEOTIDE SEQUENCE [LARGE SCALE GENOMIC DNA]</scope>
    <source>
        <strain evidence="4 6">DSM 9581</strain>
    </source>
</reference>
<dbReference type="PIRSF" id="PIRSF002741">
    <property type="entry name" value="MppA"/>
    <property type="match status" value="1"/>
</dbReference>
<dbReference type="Gene3D" id="3.90.76.10">
    <property type="entry name" value="Dipeptide-binding Protein, Domain 1"/>
    <property type="match status" value="1"/>
</dbReference>
<evidence type="ECO:0000313" key="6">
    <source>
        <dbReference type="Proteomes" id="UP000564629"/>
    </source>
</evidence>
<reference evidence="3 5" key="1">
    <citation type="submission" date="2019-07" db="EMBL/GenBank/DDBJ databases">
        <title>Whole genome shotgun sequence of Cellulomonas hominis NBRC 16055.</title>
        <authorList>
            <person name="Hosoyama A."/>
            <person name="Uohara A."/>
            <person name="Ohji S."/>
            <person name="Ichikawa N."/>
        </authorList>
    </citation>
    <scope>NUCLEOTIDE SEQUENCE [LARGE SCALE GENOMIC DNA]</scope>
    <source>
        <strain evidence="3 5">NBRC 16055</strain>
    </source>
</reference>
<dbReference type="Proteomes" id="UP000564629">
    <property type="component" value="Unassembled WGS sequence"/>
</dbReference>
<dbReference type="GO" id="GO:1904680">
    <property type="term" value="F:peptide transmembrane transporter activity"/>
    <property type="evidence" value="ECO:0007669"/>
    <property type="project" value="TreeGrafter"/>
</dbReference>
<sequence>MRTRTLTRFAAVAVAAALSLTACTSTGGGDGGAAADGNQLLTIPREDMGTFTRNFNPFSPNVAPLTQQAIYESMLVYNPADQSTTPWLASEWTVSDDGASIDFTLRDGVQWSDGEPLVPQDVITTFALQKELMGGFEYLTEVTAVDDHTVRFVFDRAYSPALYEIGQQVLLPDHIWSAVADPAKDTNSEPVGTGPFTEVANFQSQSFDLMPNPHYWGETQIAGVRMLAFAGNDGANLAAANGDVDWAPQYIPNIEDAFVAKNPDHNHYWFPATGSIINWQLNTTKAPFDDVAVRQALSLAVDREQVADIGMSGYTHPADCTGLTDAYESWKSADVVDACDWTARDVDAANALLDEAGYPKGADGMRTLPDGSPFAFTFSVGSTSSDWLSVGNIIAQNMKDIGVEVTVDAPDWATVTSSYEDGTFDSGIVWANNAPTPYQFFRGVMSTETVKAVGEKTFENYHRFGLPEADTLLAQFAATSDTTAQHAIVDRLQELYADNAPVIPLFPGPEWGAYTDVRFTGWPTEDDPYATLNVRAPTTVLVLTTLEPVVD</sequence>
<dbReference type="InterPro" id="IPR000914">
    <property type="entry name" value="SBP_5_dom"/>
</dbReference>
<name>A0A511FEM9_9CELL</name>
<keyword evidence="1" id="KW-0732">Signal</keyword>
<dbReference type="EMBL" id="BJVQ01000045">
    <property type="protein sequence ID" value="GEL47700.1"/>
    <property type="molecule type" value="Genomic_DNA"/>
</dbReference>
<dbReference type="GO" id="GO:0043190">
    <property type="term" value="C:ATP-binding cassette (ABC) transporter complex"/>
    <property type="evidence" value="ECO:0007669"/>
    <property type="project" value="InterPro"/>
</dbReference>
<evidence type="ECO:0000313" key="3">
    <source>
        <dbReference type="EMBL" id="GEL47700.1"/>
    </source>
</evidence>
<dbReference type="AlphaFoldDB" id="A0A511FEM9"/>
<dbReference type="Pfam" id="PF00496">
    <property type="entry name" value="SBP_bac_5"/>
    <property type="match status" value="1"/>
</dbReference>
<dbReference type="GO" id="GO:0042597">
    <property type="term" value="C:periplasmic space"/>
    <property type="evidence" value="ECO:0007669"/>
    <property type="project" value="UniProtKB-ARBA"/>
</dbReference>
<protein>
    <submittedName>
        <fullName evidence="3">ABC transporter substrate-binding protein</fullName>
    </submittedName>
    <submittedName>
        <fullName evidence="4">Peptide/nickel transport system substrate-binding protein</fullName>
    </submittedName>
</protein>
<dbReference type="Gene3D" id="3.10.105.10">
    <property type="entry name" value="Dipeptide-binding Protein, Domain 3"/>
    <property type="match status" value="1"/>
</dbReference>
<dbReference type="OrthoDB" id="9764591at2"/>
<keyword evidence="5" id="KW-1185">Reference proteome</keyword>
<dbReference type="CDD" id="cd08509">
    <property type="entry name" value="PBP2_TmCBP_oligosaccharides_like"/>
    <property type="match status" value="1"/>
</dbReference>
<dbReference type="InterPro" id="IPR039424">
    <property type="entry name" value="SBP_5"/>
</dbReference>
<feature type="domain" description="Solute-binding protein family 5" evidence="2">
    <location>
        <begin position="85"/>
        <end position="446"/>
    </location>
</feature>
<dbReference type="SUPFAM" id="SSF53850">
    <property type="entry name" value="Periplasmic binding protein-like II"/>
    <property type="match status" value="1"/>
</dbReference>
<evidence type="ECO:0000313" key="4">
    <source>
        <dbReference type="EMBL" id="MBB5473304.1"/>
    </source>
</evidence>
<organism evidence="3 5">
    <name type="scientific">Cellulomonas hominis</name>
    <dbReference type="NCBI Taxonomy" id="156981"/>
    <lineage>
        <taxon>Bacteria</taxon>
        <taxon>Bacillati</taxon>
        <taxon>Actinomycetota</taxon>
        <taxon>Actinomycetes</taxon>
        <taxon>Micrococcales</taxon>
        <taxon>Cellulomonadaceae</taxon>
        <taxon>Cellulomonas</taxon>
    </lineage>
</organism>
<dbReference type="GO" id="GO:0015833">
    <property type="term" value="P:peptide transport"/>
    <property type="evidence" value="ECO:0007669"/>
    <property type="project" value="TreeGrafter"/>
</dbReference>
<dbReference type="PANTHER" id="PTHR30290:SF82">
    <property type="entry name" value="ABC-TYPE DIPEPTIDE_OLIGOPEPTIDE TRANSPORT SYSTEM, PERIPLASMIC COMPONENT"/>
    <property type="match status" value="1"/>
</dbReference>
<comment type="caution">
    <text evidence="3">The sequence shown here is derived from an EMBL/GenBank/DDBJ whole genome shotgun (WGS) entry which is preliminary data.</text>
</comment>
<feature type="signal peptide" evidence="1">
    <location>
        <begin position="1"/>
        <end position="24"/>
    </location>
</feature>